<name>A0A7S1MNA4_ALECA</name>
<protein>
    <submittedName>
        <fullName evidence="2">Uncharacterized protein</fullName>
    </submittedName>
</protein>
<feature type="transmembrane region" description="Helical" evidence="1">
    <location>
        <begin position="202"/>
        <end position="228"/>
    </location>
</feature>
<sequence length="273" mass="30185">MGGCPLMQASMGDRRPRHTLAFLTWATVSTVTTGQLELEGEAASRRLSTSTTCRLALDNMVLDTNWLRVYNASSRWCRIRLENQMVHCCSISNFPQGTAEGCDASLCVADCRHTHMAGLCPRFGQACLVRRNPFTQTGPFSGVRASDGPLMEVLETFCVPNDCNNGPDRDALMQWYNVRYRSSRTVWQANYDQAVLECDSGVLTIILATIACIAVALCCVPVFFYICVAPREKGRTLVSQAEMNADNPDAVEPLDARSTRDQFMGTGQQALYQ</sequence>
<evidence type="ECO:0000313" key="2">
    <source>
        <dbReference type="EMBL" id="CAD9135497.1"/>
    </source>
</evidence>
<evidence type="ECO:0000256" key="1">
    <source>
        <dbReference type="SAM" id="Phobius"/>
    </source>
</evidence>
<organism evidence="2">
    <name type="scientific">Alexandrium catenella</name>
    <name type="common">Red tide dinoflagellate</name>
    <name type="synonym">Gonyaulax catenella</name>
    <dbReference type="NCBI Taxonomy" id="2925"/>
    <lineage>
        <taxon>Eukaryota</taxon>
        <taxon>Sar</taxon>
        <taxon>Alveolata</taxon>
        <taxon>Dinophyceae</taxon>
        <taxon>Gonyaulacales</taxon>
        <taxon>Pyrocystaceae</taxon>
        <taxon>Alexandrium</taxon>
    </lineage>
</organism>
<keyword evidence="1" id="KW-1133">Transmembrane helix</keyword>
<proteinExistence type="predicted"/>
<keyword evidence="1" id="KW-0472">Membrane</keyword>
<reference evidence="2" key="1">
    <citation type="submission" date="2021-01" db="EMBL/GenBank/DDBJ databases">
        <authorList>
            <person name="Corre E."/>
            <person name="Pelletier E."/>
            <person name="Niang G."/>
            <person name="Scheremetjew M."/>
            <person name="Finn R."/>
            <person name="Kale V."/>
            <person name="Holt S."/>
            <person name="Cochrane G."/>
            <person name="Meng A."/>
            <person name="Brown T."/>
            <person name="Cohen L."/>
        </authorList>
    </citation>
    <scope>NUCLEOTIDE SEQUENCE</scope>
    <source>
        <strain evidence="2">OF101</strain>
    </source>
</reference>
<keyword evidence="1" id="KW-0812">Transmembrane</keyword>
<dbReference type="AlphaFoldDB" id="A0A7S1MNA4"/>
<dbReference type="EMBL" id="HBGE01040293">
    <property type="protein sequence ID" value="CAD9135497.1"/>
    <property type="molecule type" value="Transcribed_RNA"/>
</dbReference>
<gene>
    <name evidence="2" type="ORF">ACAT0790_LOCUS24284</name>
</gene>
<accession>A0A7S1MNA4</accession>